<name>A0ABV4BHF5_9GAMM</name>
<feature type="domain" description="Carboxymuconolactone decarboxylase-like" evidence="2">
    <location>
        <begin position="45"/>
        <end position="81"/>
    </location>
</feature>
<dbReference type="SUPFAM" id="SSF69118">
    <property type="entry name" value="AhpD-like"/>
    <property type="match status" value="1"/>
</dbReference>
<dbReference type="InterPro" id="IPR003779">
    <property type="entry name" value="CMD-like"/>
</dbReference>
<dbReference type="PANTHER" id="PTHR35446">
    <property type="entry name" value="SI:CH211-175M2.5"/>
    <property type="match status" value="1"/>
</dbReference>
<dbReference type="Gene3D" id="1.20.1290.10">
    <property type="entry name" value="AhpD-like"/>
    <property type="match status" value="1"/>
</dbReference>
<dbReference type="RefSeq" id="WP_369668036.1">
    <property type="nucleotide sequence ID" value="NZ_JBDKXB010000025.1"/>
</dbReference>
<accession>A0ABV4BHF5</accession>
<comment type="caution">
    <text evidence="3">The sequence shown here is derived from an EMBL/GenBank/DDBJ whole genome shotgun (WGS) entry which is preliminary data.</text>
</comment>
<gene>
    <name evidence="3" type="ORF">ABC977_14695</name>
</gene>
<organism evidence="3 4">
    <name type="scientific">Thioalkalicoccus limnaeus</name>
    <dbReference type="NCBI Taxonomy" id="120681"/>
    <lineage>
        <taxon>Bacteria</taxon>
        <taxon>Pseudomonadati</taxon>
        <taxon>Pseudomonadota</taxon>
        <taxon>Gammaproteobacteria</taxon>
        <taxon>Chromatiales</taxon>
        <taxon>Chromatiaceae</taxon>
        <taxon>Thioalkalicoccus</taxon>
    </lineage>
</organism>
<proteinExistence type="predicted"/>
<dbReference type="Pfam" id="PF02627">
    <property type="entry name" value="CMD"/>
    <property type="match status" value="1"/>
</dbReference>
<dbReference type="InterPro" id="IPR029032">
    <property type="entry name" value="AhpD-like"/>
</dbReference>
<sequence length="188" mass="20499">MSNLSLHDHLTTTLASGAIFAKVPHDDANPNLLRVLAQSPTALGAYQQLSRLLADSSLQPIERQVVYLTAAHANQCHYCTVPNPLLGATASAADIATAIQREQHLDDPRLQALRRFTAAMTERRGWLPEHQIDAFLDAGFTHENLLDVITGIALVTLSSYANHVSATPIDHHHAPSATERSAHRDHLC</sequence>
<protein>
    <submittedName>
        <fullName evidence="3">Carboxymuconolactone decarboxylase family protein</fullName>
    </submittedName>
</protein>
<evidence type="ECO:0000256" key="1">
    <source>
        <dbReference type="SAM" id="MobiDB-lite"/>
    </source>
</evidence>
<dbReference type="Proteomes" id="UP001564408">
    <property type="component" value="Unassembled WGS sequence"/>
</dbReference>
<dbReference type="PANTHER" id="PTHR35446:SF3">
    <property type="entry name" value="CMD DOMAIN-CONTAINING PROTEIN"/>
    <property type="match status" value="1"/>
</dbReference>
<reference evidence="3 4" key="1">
    <citation type="submission" date="2024-05" db="EMBL/GenBank/DDBJ databases">
        <title>Genome Sequence and Characterization of the New Strain Purple Sulfur Bacterium of Genus Thioalkalicoccus.</title>
        <authorList>
            <person name="Bryantseva I.A."/>
            <person name="Kyndt J.A."/>
            <person name="Imhoff J.F."/>
        </authorList>
    </citation>
    <scope>NUCLEOTIDE SEQUENCE [LARGE SCALE GENOMIC DNA]</scope>
    <source>
        <strain evidence="3 4">Um2</strain>
    </source>
</reference>
<feature type="region of interest" description="Disordered" evidence="1">
    <location>
        <begin position="169"/>
        <end position="188"/>
    </location>
</feature>
<evidence type="ECO:0000313" key="3">
    <source>
        <dbReference type="EMBL" id="MEY6433650.1"/>
    </source>
</evidence>
<evidence type="ECO:0000259" key="2">
    <source>
        <dbReference type="Pfam" id="PF02627"/>
    </source>
</evidence>
<keyword evidence="4" id="KW-1185">Reference proteome</keyword>
<evidence type="ECO:0000313" key="4">
    <source>
        <dbReference type="Proteomes" id="UP001564408"/>
    </source>
</evidence>
<dbReference type="EMBL" id="JBDKXB010000025">
    <property type="protein sequence ID" value="MEY6433650.1"/>
    <property type="molecule type" value="Genomic_DNA"/>
</dbReference>